<proteinExistence type="predicted"/>
<organism evidence="1">
    <name type="scientific">Staphylococcus epidermidis</name>
    <dbReference type="NCBI Taxonomy" id="1282"/>
    <lineage>
        <taxon>Bacteria</taxon>
        <taxon>Bacillati</taxon>
        <taxon>Bacillota</taxon>
        <taxon>Bacilli</taxon>
        <taxon>Bacillales</taxon>
        <taxon>Staphylococcaceae</taxon>
        <taxon>Staphylococcus</taxon>
    </lineage>
</organism>
<accession>A0A3G1RMK5</accession>
<dbReference type="EMBL" id="MH188479">
    <property type="protein sequence ID" value="AXB89285.1"/>
    <property type="molecule type" value="Genomic_DNA"/>
</dbReference>
<name>A0A3G1RMK5_STAEP</name>
<reference evidence="1" key="1">
    <citation type="journal article" date="2018" name="Front Microbiol 9">
        <title>Significant Enrichment and Diversity of the Staphylococcal Arginine Catabolic Mobile Element ACME in Staphylococcus epidermidis Isolates From Subgingival Peri-implantitis Sites and Periodontal Pockets.</title>
        <authorList>
            <person name="O'Connor A.M."/>
            <person name="McManus B.A."/>
            <person name="Kinnevey P.M."/>
            <person name="Brennan G.I."/>
            <person name="Fleming T.E."/>
            <person name="Cashin P.J."/>
            <person name="O'Sullivan M."/>
            <person name="Polyzois I."/>
            <person name="Coleman D.C."/>
        </authorList>
    </citation>
    <scope>NUCLEOTIDE SEQUENCE</scope>
    <source>
        <strain evidence="1">I1PPP121</strain>
    </source>
</reference>
<evidence type="ECO:0000313" key="1">
    <source>
        <dbReference type="EMBL" id="AXB89285.1"/>
    </source>
</evidence>
<sequence length="83" mass="9502">MDIKIKGGLSMNHETKQSDWRTVASCLASHDYVSIVKGLVCHFAVIENEEILDKIYDDFMNDDCITTVLNNDLQTIINYYLSK</sequence>
<protein>
    <submittedName>
        <fullName evidence="1">Uncharacterized protein</fullName>
    </submittedName>
</protein>
<dbReference type="AlphaFoldDB" id="A0A3G1RMK5"/>